<dbReference type="EMBL" id="CM002922">
    <property type="protein sequence ID" value="KGN63834.1"/>
    <property type="molecule type" value="Genomic_DNA"/>
</dbReference>
<reference evidence="1 2" key="4">
    <citation type="journal article" date="2011" name="BMC Genomics">
        <title>RNA-Seq improves annotation of protein-coding genes in the cucumber genome.</title>
        <authorList>
            <person name="Li Z."/>
            <person name="Zhang Z."/>
            <person name="Yan P."/>
            <person name="Huang S."/>
            <person name="Fei Z."/>
            <person name="Lin K."/>
        </authorList>
    </citation>
    <scope>NUCLEOTIDE SEQUENCE [LARGE SCALE GENOMIC DNA]</scope>
    <source>
        <strain evidence="2">cv. 9930</strain>
    </source>
</reference>
<gene>
    <name evidence="1" type="ORF">Csa_1G024200</name>
</gene>
<dbReference type="PANTHER" id="PTHR33130">
    <property type="entry name" value="PUTATIVE (DUF1639)-RELATED"/>
    <property type="match status" value="1"/>
</dbReference>
<accession>A0A0A0LS42</accession>
<dbReference type="Gramene" id="KGN63834">
    <property type="protein sequence ID" value="KGN63834"/>
    <property type="gene ID" value="Csa_1G024200"/>
</dbReference>
<sequence>MSIPPDRSNPLHNFSLPCLKWGSQRFLKCMKVSSNSNPSTLDHPSVHRQSKSYQFRARPIDSKAMNFTKVTSPMNTNHSKQKPTHDRSSSIEIMREKIMLDIREESKRLKFSIADEGGEDESAAARPWNLRTRRAACKAPLDERNLELGSSSTKATMKKKEKNRTALTVSLSKEELEQDFAVLVGRLPRRPKKRPRAVQKQMDALFPGLLLTEITLDSYKVEDVPEA</sequence>
<dbReference type="OMA" id="NFPMPCL"/>
<reference evidence="1 2" key="3">
    <citation type="journal article" date="2010" name="BMC Genomics">
        <title>Transcriptome sequencing and comparative analysis of cucumber flowers with different sex types.</title>
        <authorList>
            <person name="Guo S."/>
            <person name="Zheng Y."/>
            <person name="Joung J.G."/>
            <person name="Liu S."/>
            <person name="Zhang Z."/>
            <person name="Crasta O.R."/>
            <person name="Sobral B.W."/>
            <person name="Xu Y."/>
            <person name="Huang S."/>
            <person name="Fei Z."/>
        </authorList>
    </citation>
    <scope>NUCLEOTIDE SEQUENCE [LARGE SCALE GENOMIC DNA]</scope>
    <source>
        <strain evidence="2">cv. 9930</strain>
    </source>
</reference>
<dbReference type="AlphaFoldDB" id="A0A0A0LS42"/>
<dbReference type="Pfam" id="PF07797">
    <property type="entry name" value="DUF1639"/>
    <property type="match status" value="1"/>
</dbReference>
<dbReference type="eggNOG" id="ENOG502S2M8">
    <property type="taxonomic scope" value="Eukaryota"/>
</dbReference>
<dbReference type="STRING" id="3659.A0A0A0LS42"/>
<dbReference type="PANTHER" id="PTHR33130:SF43">
    <property type="entry name" value="OS01G0688600 PROTEIN"/>
    <property type="match status" value="1"/>
</dbReference>
<evidence type="ECO:0008006" key="3">
    <source>
        <dbReference type="Google" id="ProtNLM"/>
    </source>
</evidence>
<dbReference type="OrthoDB" id="769821at2759"/>
<name>A0A0A0LS42_CUCSA</name>
<organism evidence="1 2">
    <name type="scientific">Cucumis sativus</name>
    <name type="common">Cucumber</name>
    <dbReference type="NCBI Taxonomy" id="3659"/>
    <lineage>
        <taxon>Eukaryota</taxon>
        <taxon>Viridiplantae</taxon>
        <taxon>Streptophyta</taxon>
        <taxon>Embryophyta</taxon>
        <taxon>Tracheophyta</taxon>
        <taxon>Spermatophyta</taxon>
        <taxon>Magnoliopsida</taxon>
        <taxon>eudicotyledons</taxon>
        <taxon>Gunneridae</taxon>
        <taxon>Pentapetalae</taxon>
        <taxon>rosids</taxon>
        <taxon>fabids</taxon>
        <taxon>Cucurbitales</taxon>
        <taxon>Cucurbitaceae</taxon>
        <taxon>Benincaseae</taxon>
        <taxon>Cucumis</taxon>
    </lineage>
</organism>
<dbReference type="KEGG" id="csv:101214785"/>
<evidence type="ECO:0000313" key="1">
    <source>
        <dbReference type="EMBL" id="KGN63834.1"/>
    </source>
</evidence>
<proteinExistence type="predicted"/>
<dbReference type="InterPro" id="IPR012438">
    <property type="entry name" value="DUF1639"/>
</dbReference>
<protein>
    <recommendedName>
        <fullName evidence="3">DUF1639 domain-containing protein</fullName>
    </recommendedName>
</protein>
<dbReference type="Proteomes" id="UP000029981">
    <property type="component" value="Chromosome 1"/>
</dbReference>
<evidence type="ECO:0000313" key="2">
    <source>
        <dbReference type="Proteomes" id="UP000029981"/>
    </source>
</evidence>
<reference evidence="1 2" key="1">
    <citation type="journal article" date="2009" name="Nat. Genet.">
        <title>The genome of the cucumber, Cucumis sativus L.</title>
        <authorList>
            <person name="Huang S."/>
            <person name="Li R."/>
            <person name="Zhang Z."/>
            <person name="Li L."/>
            <person name="Gu X."/>
            <person name="Fan W."/>
            <person name="Lucas W.J."/>
            <person name="Wang X."/>
            <person name="Xie B."/>
            <person name="Ni P."/>
            <person name="Ren Y."/>
            <person name="Zhu H."/>
            <person name="Li J."/>
            <person name="Lin K."/>
            <person name="Jin W."/>
            <person name="Fei Z."/>
            <person name="Li G."/>
            <person name="Staub J."/>
            <person name="Kilian A."/>
            <person name="van der Vossen E.A."/>
            <person name="Wu Y."/>
            <person name="Guo J."/>
            <person name="He J."/>
            <person name="Jia Z."/>
            <person name="Ren Y."/>
            <person name="Tian G."/>
            <person name="Lu Y."/>
            <person name="Ruan J."/>
            <person name="Qian W."/>
            <person name="Wang M."/>
            <person name="Huang Q."/>
            <person name="Li B."/>
            <person name="Xuan Z."/>
            <person name="Cao J."/>
            <person name="Asan"/>
            <person name="Wu Z."/>
            <person name="Zhang J."/>
            <person name="Cai Q."/>
            <person name="Bai Y."/>
            <person name="Zhao B."/>
            <person name="Han Y."/>
            <person name="Li Y."/>
            <person name="Li X."/>
            <person name="Wang S."/>
            <person name="Shi Q."/>
            <person name="Liu S."/>
            <person name="Cho W.K."/>
            <person name="Kim J.Y."/>
            <person name="Xu Y."/>
            <person name="Heller-Uszynska K."/>
            <person name="Miao H."/>
            <person name="Cheng Z."/>
            <person name="Zhang S."/>
            <person name="Wu J."/>
            <person name="Yang Y."/>
            <person name="Kang H."/>
            <person name="Li M."/>
            <person name="Liang H."/>
            <person name="Ren X."/>
            <person name="Shi Z."/>
            <person name="Wen M."/>
            <person name="Jian M."/>
            <person name="Yang H."/>
            <person name="Zhang G."/>
            <person name="Yang Z."/>
            <person name="Chen R."/>
            <person name="Liu S."/>
            <person name="Li J."/>
            <person name="Ma L."/>
            <person name="Liu H."/>
            <person name="Zhou Y."/>
            <person name="Zhao J."/>
            <person name="Fang X."/>
            <person name="Li G."/>
            <person name="Fang L."/>
            <person name="Li Y."/>
            <person name="Liu D."/>
            <person name="Zheng H."/>
            <person name="Zhang Y."/>
            <person name="Qin N."/>
            <person name="Li Z."/>
            <person name="Yang G."/>
            <person name="Yang S."/>
            <person name="Bolund L."/>
            <person name="Kristiansen K."/>
            <person name="Zheng H."/>
            <person name="Li S."/>
            <person name="Zhang X."/>
            <person name="Yang H."/>
            <person name="Wang J."/>
            <person name="Sun R."/>
            <person name="Zhang B."/>
            <person name="Jiang S."/>
            <person name="Wang J."/>
            <person name="Du Y."/>
            <person name="Li S."/>
        </authorList>
    </citation>
    <scope>NUCLEOTIDE SEQUENCE [LARGE SCALE GENOMIC DNA]</scope>
    <source>
        <strain evidence="2">cv. 9930</strain>
    </source>
</reference>
<reference evidence="1 2" key="2">
    <citation type="journal article" date="2009" name="PLoS ONE">
        <title>An integrated genetic and cytogenetic map of the cucumber genome.</title>
        <authorList>
            <person name="Ren Y."/>
            <person name="Zhang Z."/>
            <person name="Liu J."/>
            <person name="Staub J.E."/>
            <person name="Han Y."/>
            <person name="Cheng Z."/>
            <person name="Li X."/>
            <person name="Lu J."/>
            <person name="Miao H."/>
            <person name="Kang H."/>
            <person name="Xie B."/>
            <person name="Gu X."/>
            <person name="Wang X."/>
            <person name="Du Y."/>
            <person name="Jin W."/>
            <person name="Huang S."/>
        </authorList>
    </citation>
    <scope>NUCLEOTIDE SEQUENCE [LARGE SCALE GENOMIC DNA]</scope>
    <source>
        <strain evidence="2">cv. 9930</strain>
    </source>
</reference>
<keyword evidence="2" id="KW-1185">Reference proteome</keyword>